<reference evidence="8 9" key="1">
    <citation type="journal article" date="2013" name="Int. J. Syst. Evol. Microbiol.">
        <title>Ilumatobacter nonamiense sp. nov. and Ilumatobacter coccineum sp. nov., isolated from seashore sand.</title>
        <authorList>
            <person name="Matsumoto A."/>
            <person name="Kasai H."/>
            <person name="Matsuo Y."/>
            <person name="Shizuri Y."/>
            <person name="Ichikawa N."/>
            <person name="Fujita N."/>
            <person name="Omura S."/>
            <person name="Takahashi Y."/>
        </authorList>
    </citation>
    <scope>NUCLEOTIDE SEQUENCE [LARGE SCALE GENOMIC DNA]</scope>
    <source>
        <strain evidence="9">NBRC 103263 / KCTC 29153 / YM16-304</strain>
    </source>
</reference>
<evidence type="ECO:0000313" key="9">
    <source>
        <dbReference type="Proteomes" id="UP000011863"/>
    </source>
</evidence>
<sequence>MTQATPSNLDSEAPAPDRAARTHADLDVTLDFEEFYRRQHARVERALTLSLGSVETGQDAAAEGFARALARWDRVSGFANPTGWVFRVGVNWARSRRRRRRREVSPDEFARLAIDTASTDDVHTDQAVVDALGRLSFEHRVVVVARYYLDWSEADLAAALDIPTGTVKSRTSRALQQLSTILEDDQ</sequence>
<dbReference type="CDD" id="cd06171">
    <property type="entry name" value="Sigma70_r4"/>
    <property type="match status" value="1"/>
</dbReference>
<dbReference type="GO" id="GO:0006352">
    <property type="term" value="P:DNA-templated transcription initiation"/>
    <property type="evidence" value="ECO:0007669"/>
    <property type="project" value="InterPro"/>
</dbReference>
<keyword evidence="9" id="KW-1185">Reference proteome</keyword>
<evidence type="ECO:0000259" key="7">
    <source>
        <dbReference type="Pfam" id="PF08281"/>
    </source>
</evidence>
<evidence type="ECO:0000256" key="6">
    <source>
        <dbReference type="SAM" id="MobiDB-lite"/>
    </source>
</evidence>
<dbReference type="InterPro" id="IPR039425">
    <property type="entry name" value="RNA_pol_sigma-70-like"/>
</dbReference>
<evidence type="ECO:0000313" key="8">
    <source>
        <dbReference type="EMBL" id="BAN01238.1"/>
    </source>
</evidence>
<keyword evidence="4" id="KW-0238">DNA-binding</keyword>
<dbReference type="SUPFAM" id="SSF88659">
    <property type="entry name" value="Sigma3 and sigma4 domains of RNA polymerase sigma factors"/>
    <property type="match status" value="1"/>
</dbReference>
<evidence type="ECO:0000256" key="1">
    <source>
        <dbReference type="ARBA" id="ARBA00010641"/>
    </source>
</evidence>
<dbReference type="Pfam" id="PF08281">
    <property type="entry name" value="Sigma70_r4_2"/>
    <property type="match status" value="1"/>
</dbReference>
<accession>A0A6C7E9F8</accession>
<keyword evidence="3" id="KW-0731">Sigma factor</keyword>
<gene>
    <name evidence="8" type="ORF">YM304_09240</name>
</gene>
<dbReference type="GO" id="GO:0016987">
    <property type="term" value="F:sigma factor activity"/>
    <property type="evidence" value="ECO:0007669"/>
    <property type="project" value="UniProtKB-KW"/>
</dbReference>
<dbReference type="EMBL" id="AP012057">
    <property type="protein sequence ID" value="BAN01238.1"/>
    <property type="molecule type" value="Genomic_DNA"/>
</dbReference>
<dbReference type="AlphaFoldDB" id="A0A6C7E9F8"/>
<organism evidence="8 9">
    <name type="scientific">Ilumatobacter coccineus (strain NBRC 103263 / KCTC 29153 / YM16-304)</name>
    <dbReference type="NCBI Taxonomy" id="1313172"/>
    <lineage>
        <taxon>Bacteria</taxon>
        <taxon>Bacillati</taxon>
        <taxon>Actinomycetota</taxon>
        <taxon>Acidimicrobiia</taxon>
        <taxon>Acidimicrobiales</taxon>
        <taxon>Ilumatobacteraceae</taxon>
        <taxon>Ilumatobacter</taxon>
    </lineage>
</organism>
<evidence type="ECO:0000256" key="4">
    <source>
        <dbReference type="ARBA" id="ARBA00023125"/>
    </source>
</evidence>
<evidence type="ECO:0000256" key="3">
    <source>
        <dbReference type="ARBA" id="ARBA00023082"/>
    </source>
</evidence>
<feature type="compositionally biased region" description="Polar residues" evidence="6">
    <location>
        <begin position="1"/>
        <end position="10"/>
    </location>
</feature>
<name>A0A6C7E9F8_ILUCY</name>
<dbReference type="KEGG" id="aym:YM304_09240"/>
<dbReference type="Gene3D" id="1.10.10.10">
    <property type="entry name" value="Winged helix-like DNA-binding domain superfamily/Winged helix DNA-binding domain"/>
    <property type="match status" value="1"/>
</dbReference>
<dbReference type="OrthoDB" id="3692620at2"/>
<protein>
    <submittedName>
        <fullName evidence="8">Putative RNA polymerase ECF subfamily sigma factor</fullName>
    </submittedName>
</protein>
<dbReference type="InterPro" id="IPR013249">
    <property type="entry name" value="RNA_pol_sigma70_r4_t2"/>
</dbReference>
<dbReference type="Gene3D" id="1.10.1740.10">
    <property type="match status" value="1"/>
</dbReference>
<proteinExistence type="inferred from homology"/>
<dbReference type="InterPro" id="IPR013324">
    <property type="entry name" value="RNA_pol_sigma_r3/r4-like"/>
</dbReference>
<dbReference type="SUPFAM" id="SSF88946">
    <property type="entry name" value="Sigma2 domain of RNA polymerase sigma factors"/>
    <property type="match status" value="1"/>
</dbReference>
<dbReference type="GO" id="GO:0003677">
    <property type="term" value="F:DNA binding"/>
    <property type="evidence" value="ECO:0007669"/>
    <property type="project" value="UniProtKB-KW"/>
</dbReference>
<dbReference type="InterPro" id="IPR013325">
    <property type="entry name" value="RNA_pol_sigma_r2"/>
</dbReference>
<feature type="domain" description="RNA polymerase sigma factor 70 region 4 type 2" evidence="7">
    <location>
        <begin position="126"/>
        <end position="178"/>
    </location>
</feature>
<dbReference type="RefSeq" id="WP_015440485.1">
    <property type="nucleotide sequence ID" value="NC_020520.1"/>
</dbReference>
<evidence type="ECO:0000256" key="5">
    <source>
        <dbReference type="ARBA" id="ARBA00023163"/>
    </source>
</evidence>
<comment type="similarity">
    <text evidence="1">Belongs to the sigma-70 factor family. ECF subfamily.</text>
</comment>
<dbReference type="InterPro" id="IPR014284">
    <property type="entry name" value="RNA_pol_sigma-70_dom"/>
</dbReference>
<dbReference type="NCBIfam" id="TIGR02937">
    <property type="entry name" value="sigma70-ECF"/>
    <property type="match status" value="1"/>
</dbReference>
<dbReference type="PANTHER" id="PTHR43133">
    <property type="entry name" value="RNA POLYMERASE ECF-TYPE SIGMA FACTO"/>
    <property type="match status" value="1"/>
</dbReference>
<dbReference type="InterPro" id="IPR036388">
    <property type="entry name" value="WH-like_DNA-bd_sf"/>
</dbReference>
<dbReference type="Proteomes" id="UP000011863">
    <property type="component" value="Chromosome"/>
</dbReference>
<dbReference type="PANTHER" id="PTHR43133:SF50">
    <property type="entry name" value="ECF RNA POLYMERASE SIGMA FACTOR SIGM"/>
    <property type="match status" value="1"/>
</dbReference>
<feature type="region of interest" description="Disordered" evidence="6">
    <location>
        <begin position="1"/>
        <end position="22"/>
    </location>
</feature>
<evidence type="ECO:0000256" key="2">
    <source>
        <dbReference type="ARBA" id="ARBA00023015"/>
    </source>
</evidence>
<keyword evidence="5" id="KW-0804">Transcription</keyword>
<keyword evidence="2" id="KW-0805">Transcription regulation</keyword>